<feature type="transmembrane region" description="Helical" evidence="5">
    <location>
        <begin position="346"/>
        <end position="365"/>
    </location>
</feature>
<dbReference type="InterPro" id="IPR051788">
    <property type="entry name" value="MFS_Transporter"/>
</dbReference>
<dbReference type="PANTHER" id="PTHR23514">
    <property type="entry name" value="BYPASS OF STOP CODON PROTEIN 6"/>
    <property type="match status" value="1"/>
</dbReference>
<dbReference type="GO" id="GO:0016020">
    <property type="term" value="C:membrane"/>
    <property type="evidence" value="ECO:0007669"/>
    <property type="project" value="UniProtKB-SubCell"/>
</dbReference>
<sequence>MRGRLALGGYFFLHGAVSSSWLSAMTMFISRFASPDSLGAGIMVGLVVLLGVALAPLGMPLGAWLVGRWGARRVAVASAVAAGLVLGGSAFVGSLGVLALAMVGLALANGALLVAMNLLAAGVERESGRLFLPWCHGLLALGGLVGVLLAVQRISAHVPQIEQLLWTAAVSVALAVGLAKSLPDGEIEDIRPRMPQHFAMLAVLAFAAGVAADVVPRSASWRLEIAVGAISLRGEHALALGMAVGGLAGGLVAARIGVRNLLNASAGLTALGLVWLLLVGDTAASLGGFLVTGLGLACVFPVALSLAAARGSARHAIAALSVIGYVGTLSGTQLTAWLSYLLDVRFQLAYVLVVPVVVVVAGTVLSRGSAPAPR</sequence>
<dbReference type="Proteomes" id="UP000481360">
    <property type="component" value="Unassembled WGS sequence"/>
</dbReference>
<feature type="transmembrane region" description="Helical" evidence="5">
    <location>
        <begin position="286"/>
        <end position="309"/>
    </location>
</feature>
<feature type="transmembrane region" description="Helical" evidence="5">
    <location>
        <begin position="98"/>
        <end position="119"/>
    </location>
</feature>
<dbReference type="Gene3D" id="1.20.1250.20">
    <property type="entry name" value="MFS general substrate transporter like domains"/>
    <property type="match status" value="1"/>
</dbReference>
<feature type="transmembrane region" description="Helical" evidence="5">
    <location>
        <begin position="261"/>
        <end position="280"/>
    </location>
</feature>
<dbReference type="AlphaFoldDB" id="A0A7C9S2P0"/>
<dbReference type="RefSeq" id="WP_166055760.1">
    <property type="nucleotide sequence ID" value="NZ_JAAMPJ010000020.1"/>
</dbReference>
<name>A0A7C9S2P0_9PSEU</name>
<evidence type="ECO:0000256" key="5">
    <source>
        <dbReference type="SAM" id="Phobius"/>
    </source>
</evidence>
<comment type="subcellular location">
    <subcellularLocation>
        <location evidence="1">Membrane</location>
        <topology evidence="1">Multi-pass membrane protein</topology>
    </subcellularLocation>
</comment>
<keyword evidence="4 5" id="KW-0472">Membrane</keyword>
<dbReference type="EMBL" id="JAAMPJ010000020">
    <property type="protein sequence ID" value="NGY66242.1"/>
    <property type="molecule type" value="Genomic_DNA"/>
</dbReference>
<proteinExistence type="predicted"/>
<feature type="transmembrane region" description="Helical" evidence="5">
    <location>
        <begin position="74"/>
        <end position="92"/>
    </location>
</feature>
<protein>
    <submittedName>
        <fullName evidence="6">MFS transporter</fullName>
    </submittedName>
</protein>
<evidence type="ECO:0000256" key="4">
    <source>
        <dbReference type="ARBA" id="ARBA00023136"/>
    </source>
</evidence>
<dbReference type="PANTHER" id="PTHR23514:SF13">
    <property type="entry name" value="INNER MEMBRANE PROTEIN YBJJ"/>
    <property type="match status" value="1"/>
</dbReference>
<evidence type="ECO:0000313" key="6">
    <source>
        <dbReference type="EMBL" id="NGY66242.1"/>
    </source>
</evidence>
<evidence type="ECO:0000256" key="1">
    <source>
        <dbReference type="ARBA" id="ARBA00004141"/>
    </source>
</evidence>
<keyword evidence="7" id="KW-1185">Reference proteome</keyword>
<accession>A0A7C9S2P0</accession>
<comment type="caution">
    <text evidence="6">The sequence shown here is derived from an EMBL/GenBank/DDBJ whole genome shotgun (WGS) entry which is preliminary data.</text>
</comment>
<feature type="transmembrane region" description="Helical" evidence="5">
    <location>
        <begin position="316"/>
        <end position="340"/>
    </location>
</feature>
<evidence type="ECO:0000256" key="2">
    <source>
        <dbReference type="ARBA" id="ARBA00022692"/>
    </source>
</evidence>
<gene>
    <name evidence="6" type="ORF">G7043_45885</name>
</gene>
<dbReference type="SUPFAM" id="SSF103473">
    <property type="entry name" value="MFS general substrate transporter"/>
    <property type="match status" value="1"/>
</dbReference>
<evidence type="ECO:0000256" key="3">
    <source>
        <dbReference type="ARBA" id="ARBA00022989"/>
    </source>
</evidence>
<feature type="transmembrane region" description="Helical" evidence="5">
    <location>
        <begin position="236"/>
        <end position="254"/>
    </location>
</feature>
<feature type="transmembrane region" description="Helical" evidence="5">
    <location>
        <begin position="131"/>
        <end position="151"/>
    </location>
</feature>
<evidence type="ECO:0000313" key="7">
    <source>
        <dbReference type="Proteomes" id="UP000481360"/>
    </source>
</evidence>
<keyword evidence="2 5" id="KW-0812">Transmembrane</keyword>
<dbReference type="InterPro" id="IPR036259">
    <property type="entry name" value="MFS_trans_sf"/>
</dbReference>
<organism evidence="6 7">
    <name type="scientific">Lentzea alba</name>
    <dbReference type="NCBI Taxonomy" id="2714351"/>
    <lineage>
        <taxon>Bacteria</taxon>
        <taxon>Bacillati</taxon>
        <taxon>Actinomycetota</taxon>
        <taxon>Actinomycetes</taxon>
        <taxon>Pseudonocardiales</taxon>
        <taxon>Pseudonocardiaceae</taxon>
        <taxon>Lentzea</taxon>
    </lineage>
</organism>
<feature type="transmembrane region" description="Helical" evidence="5">
    <location>
        <begin position="198"/>
        <end position="216"/>
    </location>
</feature>
<reference evidence="6 7" key="1">
    <citation type="submission" date="2020-03" db="EMBL/GenBank/DDBJ databases">
        <title>Isolation and identification of active actinomycetes.</title>
        <authorList>
            <person name="Sun X."/>
        </authorList>
    </citation>
    <scope>NUCLEOTIDE SEQUENCE [LARGE SCALE GENOMIC DNA]</scope>
    <source>
        <strain evidence="6 7">NEAU-D13</strain>
    </source>
</reference>
<keyword evidence="3 5" id="KW-1133">Transmembrane helix</keyword>
<feature type="transmembrane region" description="Helical" evidence="5">
    <location>
        <begin position="42"/>
        <end position="67"/>
    </location>
</feature>
<feature type="transmembrane region" description="Helical" evidence="5">
    <location>
        <begin position="163"/>
        <end position="182"/>
    </location>
</feature>